<reference evidence="2" key="2">
    <citation type="submission" date="2020-10" db="UniProtKB">
        <authorList>
            <consortium name="WormBaseParasite"/>
        </authorList>
    </citation>
    <scope>IDENTIFICATION</scope>
</reference>
<sequence>MQGGQAVLPGACLRYDHAIPSFSLDAPSNNSLALYSAFFARTVARDPGIHKSSQRIYPQKQQNERLSIITIRISPCSQCCIRKFKIRVLTAAAMDASLASPTLWCASRIPQ</sequence>
<evidence type="ECO:0000313" key="1">
    <source>
        <dbReference type="Proteomes" id="UP000492821"/>
    </source>
</evidence>
<evidence type="ECO:0000313" key="2">
    <source>
        <dbReference type="WBParaSite" id="Pan_g16654.t1"/>
    </source>
</evidence>
<dbReference type="AlphaFoldDB" id="A0A7E4V564"/>
<dbReference type="WBParaSite" id="Pan_g16654.t1">
    <property type="protein sequence ID" value="Pan_g16654.t1"/>
    <property type="gene ID" value="Pan_g16654"/>
</dbReference>
<accession>A0A7E4V564</accession>
<organism evidence="1 2">
    <name type="scientific">Panagrellus redivivus</name>
    <name type="common">Microworm</name>
    <dbReference type="NCBI Taxonomy" id="6233"/>
    <lineage>
        <taxon>Eukaryota</taxon>
        <taxon>Metazoa</taxon>
        <taxon>Ecdysozoa</taxon>
        <taxon>Nematoda</taxon>
        <taxon>Chromadorea</taxon>
        <taxon>Rhabditida</taxon>
        <taxon>Tylenchina</taxon>
        <taxon>Panagrolaimomorpha</taxon>
        <taxon>Panagrolaimoidea</taxon>
        <taxon>Panagrolaimidae</taxon>
        <taxon>Panagrellus</taxon>
    </lineage>
</organism>
<reference evidence="1" key="1">
    <citation type="journal article" date="2013" name="Genetics">
        <title>The draft genome and transcriptome of Panagrellus redivivus are shaped by the harsh demands of a free-living lifestyle.</title>
        <authorList>
            <person name="Srinivasan J."/>
            <person name="Dillman A.R."/>
            <person name="Macchietto M.G."/>
            <person name="Heikkinen L."/>
            <person name="Lakso M."/>
            <person name="Fracchia K.M."/>
            <person name="Antoshechkin I."/>
            <person name="Mortazavi A."/>
            <person name="Wong G."/>
            <person name="Sternberg P.W."/>
        </authorList>
    </citation>
    <scope>NUCLEOTIDE SEQUENCE [LARGE SCALE GENOMIC DNA]</scope>
    <source>
        <strain evidence="1">MT8872</strain>
    </source>
</reference>
<dbReference type="Proteomes" id="UP000492821">
    <property type="component" value="Unassembled WGS sequence"/>
</dbReference>
<protein>
    <submittedName>
        <fullName evidence="2">Uncharacterized protein</fullName>
    </submittedName>
</protein>
<name>A0A7E4V564_PANRE</name>
<proteinExistence type="predicted"/>
<keyword evidence="1" id="KW-1185">Reference proteome</keyword>